<evidence type="ECO:0000313" key="4">
    <source>
        <dbReference type="Proteomes" id="UP000193925"/>
    </source>
</evidence>
<proteinExistence type="predicted"/>
<evidence type="ECO:0000313" key="1">
    <source>
        <dbReference type="EMBL" id="OCB01680.1"/>
    </source>
</evidence>
<evidence type="ECO:0000313" key="3">
    <source>
        <dbReference type="Proteomes" id="UP000093129"/>
    </source>
</evidence>
<organism evidence="1 3">
    <name type="scientific">Acidithiobacillus ferrivorans</name>
    <dbReference type="NCBI Taxonomy" id="160808"/>
    <lineage>
        <taxon>Bacteria</taxon>
        <taxon>Pseudomonadati</taxon>
        <taxon>Pseudomonadota</taxon>
        <taxon>Acidithiobacillia</taxon>
        <taxon>Acidithiobacillales</taxon>
        <taxon>Acidithiobacillaceae</taxon>
        <taxon>Acidithiobacillus</taxon>
    </lineage>
</organism>
<dbReference type="Proteomes" id="UP000093129">
    <property type="component" value="Unassembled WGS sequence"/>
</dbReference>
<reference evidence="1 3" key="1">
    <citation type="submission" date="2016-07" db="EMBL/GenBank/DDBJ databases">
        <title>Draft genome of a psychrotolerant acidophile Acidithiobacillus ferrivorans strain YL15.</title>
        <authorList>
            <person name="Peng T."/>
            <person name="Ma L."/>
            <person name="Nan M."/>
            <person name="An N."/>
            <person name="Wang M."/>
            <person name="Qiu G."/>
            <person name="Zeng W."/>
        </authorList>
    </citation>
    <scope>NUCLEOTIDE SEQUENCE [LARGE SCALE GENOMIC DNA]</scope>
    <source>
        <strain evidence="1 3">YL15</strain>
    </source>
</reference>
<name>A0A1B9BVH1_9PROT</name>
<keyword evidence="4" id="KW-1185">Reference proteome</keyword>
<dbReference type="EMBL" id="LT841305">
    <property type="protein sequence ID" value="SMH66859.1"/>
    <property type="molecule type" value="Genomic_DNA"/>
</dbReference>
<reference evidence="2 4" key="2">
    <citation type="submission" date="2017-03" db="EMBL/GenBank/DDBJ databases">
        <authorList>
            <person name="Regsiter A."/>
            <person name="William W."/>
        </authorList>
    </citation>
    <scope>NUCLEOTIDE SEQUENCE [LARGE SCALE GENOMIC DNA]</scope>
    <source>
        <strain evidence="2">PRJEB5721</strain>
    </source>
</reference>
<dbReference type="AlphaFoldDB" id="A0A1B9BVH1"/>
<dbReference type="Proteomes" id="UP000193925">
    <property type="component" value="Chromosome AFERRI"/>
</dbReference>
<gene>
    <name evidence="2" type="ORF">AFERRI_50060</name>
    <name evidence="1" type="ORF">BBC27_02205</name>
</gene>
<dbReference type="EMBL" id="MASQ01000128">
    <property type="protein sequence ID" value="OCB01680.1"/>
    <property type="molecule type" value="Genomic_DNA"/>
</dbReference>
<protein>
    <submittedName>
        <fullName evidence="1">Uncharacterized protein</fullName>
    </submittedName>
</protein>
<sequence length="59" mass="6500">MLQGAFWSALQSVQILASLPDDRREARQIMLVLQDCQVLSPKGDAVTSLLYVLPPVFLG</sequence>
<accession>A0A1B9BVH1</accession>
<evidence type="ECO:0000313" key="2">
    <source>
        <dbReference type="EMBL" id="SMH66859.1"/>
    </source>
</evidence>